<evidence type="ECO:0000256" key="1">
    <source>
        <dbReference type="ARBA" id="ARBA00004477"/>
    </source>
</evidence>
<feature type="transmembrane region" description="Helical" evidence="14">
    <location>
        <begin position="292"/>
        <end position="310"/>
    </location>
</feature>
<evidence type="ECO:0000256" key="11">
    <source>
        <dbReference type="PIRSR" id="PIRSR627057-1"/>
    </source>
</evidence>
<accession>A0A1H9Y5L4</accession>
<feature type="transmembrane region" description="Helical" evidence="14">
    <location>
        <begin position="147"/>
        <end position="169"/>
    </location>
</feature>
<dbReference type="GO" id="GO:0046872">
    <property type="term" value="F:metal ion binding"/>
    <property type="evidence" value="ECO:0007669"/>
    <property type="project" value="UniProtKB-KW"/>
</dbReference>
<dbReference type="AlphaFoldDB" id="A0A1H9Y5L4"/>
<keyword evidence="6" id="KW-0256">Endoplasmic reticulum</keyword>
<keyword evidence="8 14" id="KW-1133">Transmembrane helix</keyword>
<evidence type="ECO:0000256" key="7">
    <source>
        <dbReference type="ARBA" id="ARBA00022833"/>
    </source>
</evidence>
<evidence type="ECO:0000259" key="16">
    <source>
        <dbReference type="Pfam" id="PF16491"/>
    </source>
</evidence>
<evidence type="ECO:0000259" key="15">
    <source>
        <dbReference type="Pfam" id="PF01435"/>
    </source>
</evidence>
<feature type="binding site" evidence="12">
    <location>
        <position position="278"/>
    </location>
    <ligand>
        <name>Zn(2+)</name>
        <dbReference type="ChEBI" id="CHEBI:29105"/>
        <note>catalytic</note>
    </ligand>
</feature>
<feature type="transmembrane region" description="Helical" evidence="14">
    <location>
        <begin position="6"/>
        <end position="23"/>
    </location>
</feature>
<proteinExistence type="inferred from homology"/>
<dbReference type="Pfam" id="PF16491">
    <property type="entry name" value="Peptidase_M48_N"/>
    <property type="match status" value="1"/>
</dbReference>
<keyword evidence="4 12" id="KW-0479">Metal-binding</keyword>
<feature type="active site" description="Proton donor" evidence="11">
    <location>
        <position position="363"/>
    </location>
</feature>
<sequence>MMQSFTLIFITVLLLTVSIQAWLSSRHIRHVRAHQNRVPEEFASKISLSDHRKAADYTCAKTRAGYPGIFLHAGILLILTLGGGLDAISHYWSEWFNDPIIHGMALIMSTFLIMSLVEIPLSYYRIFVIEERFGFNKMTPAMFFADLIKQGLLMALLGMPLLFAILWLMEKTGEFWWLYAWAGWMAFNLFLLAIFPTWIAPLFNRFTPLEDESLKTRIEQLMKKCGFKSSGLFVMDGSRRSKHGNAYFTGFGKTKRIVFFDTLLSSLEPREIEAVLAHELGHFKHRHVIKRIALSFVLSLAFFWLLGYLMNQPWFYEGLGVTGTSVPAPAMALLLFFLVMPVFTFLFHPVSSIYSRKHEFEADAYAAKNASADNLISALVKLYQDNAATLTPDPLHSTFYDSHPPASIRVAHLQNQLQP</sequence>
<keyword evidence="10 14" id="KW-0472">Membrane</keyword>
<dbReference type="GO" id="GO:0071586">
    <property type="term" value="P:CAAX-box protein processing"/>
    <property type="evidence" value="ECO:0007669"/>
    <property type="project" value="InterPro"/>
</dbReference>
<organism evidence="17 18">
    <name type="scientific">Nitrosomonas marina</name>
    <dbReference type="NCBI Taxonomy" id="917"/>
    <lineage>
        <taxon>Bacteria</taxon>
        <taxon>Pseudomonadati</taxon>
        <taxon>Pseudomonadota</taxon>
        <taxon>Betaproteobacteria</taxon>
        <taxon>Nitrosomonadales</taxon>
        <taxon>Nitrosomonadaceae</taxon>
        <taxon>Nitrosomonas</taxon>
    </lineage>
</organism>
<evidence type="ECO:0000313" key="17">
    <source>
        <dbReference type="EMBL" id="SES64096.1"/>
    </source>
</evidence>
<feature type="transmembrane region" description="Helical" evidence="14">
    <location>
        <begin position="330"/>
        <end position="347"/>
    </location>
</feature>
<evidence type="ECO:0000256" key="13">
    <source>
        <dbReference type="RuleBase" id="RU003983"/>
    </source>
</evidence>
<dbReference type="Proteomes" id="UP000199345">
    <property type="component" value="Unassembled WGS sequence"/>
</dbReference>
<dbReference type="InterPro" id="IPR001915">
    <property type="entry name" value="Peptidase_M48"/>
</dbReference>
<dbReference type="InterPro" id="IPR032456">
    <property type="entry name" value="Peptidase_M48_N"/>
</dbReference>
<dbReference type="EMBL" id="FOIA01000001">
    <property type="protein sequence ID" value="SES64096.1"/>
    <property type="molecule type" value="Genomic_DNA"/>
</dbReference>
<dbReference type="FunFam" id="3.30.2010.10:FF:000002">
    <property type="entry name" value="CAAX prenyl protease"/>
    <property type="match status" value="1"/>
</dbReference>
<gene>
    <name evidence="17" type="ORF">SAMN05216326_10187</name>
</gene>
<keyword evidence="2 13" id="KW-0645">Protease</keyword>
<feature type="transmembrane region" description="Helical" evidence="14">
    <location>
        <begin position="69"/>
        <end position="88"/>
    </location>
</feature>
<evidence type="ECO:0000256" key="5">
    <source>
        <dbReference type="ARBA" id="ARBA00022801"/>
    </source>
</evidence>
<evidence type="ECO:0000313" key="18">
    <source>
        <dbReference type="Proteomes" id="UP000199345"/>
    </source>
</evidence>
<dbReference type="OrthoDB" id="9781930at2"/>
<feature type="binding site" evidence="12">
    <location>
        <position position="282"/>
    </location>
    <ligand>
        <name>Zn(2+)</name>
        <dbReference type="ChEBI" id="CHEBI:29105"/>
        <note>catalytic</note>
    </ligand>
</feature>
<evidence type="ECO:0000256" key="4">
    <source>
        <dbReference type="ARBA" id="ARBA00022723"/>
    </source>
</evidence>
<feature type="domain" description="Peptidase M48" evidence="15">
    <location>
        <begin position="208"/>
        <end position="415"/>
    </location>
</feature>
<feature type="transmembrane region" description="Helical" evidence="14">
    <location>
        <begin position="100"/>
        <end position="126"/>
    </location>
</feature>
<dbReference type="PANTHER" id="PTHR10120">
    <property type="entry name" value="CAAX PRENYL PROTEASE 1"/>
    <property type="match status" value="1"/>
</dbReference>
<keyword evidence="18" id="KW-1185">Reference proteome</keyword>
<feature type="active site" evidence="11">
    <location>
        <position position="279"/>
    </location>
</feature>
<dbReference type="Gene3D" id="3.30.2010.10">
    <property type="entry name" value="Metalloproteases ('zincins'), catalytic domain"/>
    <property type="match status" value="1"/>
</dbReference>
<feature type="binding site" evidence="12">
    <location>
        <position position="359"/>
    </location>
    <ligand>
        <name>Zn(2+)</name>
        <dbReference type="ChEBI" id="CHEBI:29105"/>
        <note>catalytic</note>
    </ligand>
</feature>
<keyword evidence="5 13" id="KW-0378">Hydrolase</keyword>
<evidence type="ECO:0000256" key="3">
    <source>
        <dbReference type="ARBA" id="ARBA00022692"/>
    </source>
</evidence>
<dbReference type="RefSeq" id="WP_090654989.1">
    <property type="nucleotide sequence ID" value="NZ_FOIA01000001.1"/>
</dbReference>
<reference evidence="18" key="1">
    <citation type="submission" date="2016-10" db="EMBL/GenBank/DDBJ databases">
        <authorList>
            <person name="Varghese N."/>
            <person name="Submissions S."/>
        </authorList>
    </citation>
    <scope>NUCLEOTIDE SEQUENCE [LARGE SCALE GENOMIC DNA]</scope>
    <source>
        <strain evidence="18">Nm71</strain>
    </source>
</reference>
<evidence type="ECO:0000256" key="6">
    <source>
        <dbReference type="ARBA" id="ARBA00022824"/>
    </source>
</evidence>
<keyword evidence="3 14" id="KW-0812">Transmembrane</keyword>
<evidence type="ECO:0000256" key="14">
    <source>
        <dbReference type="SAM" id="Phobius"/>
    </source>
</evidence>
<comment type="cofactor">
    <cofactor evidence="12 13">
        <name>Zn(2+)</name>
        <dbReference type="ChEBI" id="CHEBI:29105"/>
    </cofactor>
    <text evidence="12 13">Binds 1 zinc ion per subunit.</text>
</comment>
<keyword evidence="7 12" id="KW-0862">Zinc</keyword>
<dbReference type="InterPro" id="IPR027057">
    <property type="entry name" value="CAXX_Prtase_1"/>
</dbReference>
<evidence type="ECO:0000256" key="9">
    <source>
        <dbReference type="ARBA" id="ARBA00023049"/>
    </source>
</evidence>
<evidence type="ECO:0000256" key="2">
    <source>
        <dbReference type="ARBA" id="ARBA00022670"/>
    </source>
</evidence>
<comment type="subcellular location">
    <subcellularLocation>
        <location evidence="1">Endoplasmic reticulum membrane</location>
        <topology evidence="1">Multi-pass membrane protein</topology>
    </subcellularLocation>
</comment>
<dbReference type="Pfam" id="PF01435">
    <property type="entry name" value="Peptidase_M48"/>
    <property type="match status" value="1"/>
</dbReference>
<protein>
    <submittedName>
        <fullName evidence="17">STE24 endopeptidase</fullName>
    </submittedName>
</protein>
<name>A0A1H9Y5L4_9PROT</name>
<evidence type="ECO:0000256" key="12">
    <source>
        <dbReference type="PIRSR" id="PIRSR627057-2"/>
    </source>
</evidence>
<dbReference type="CDD" id="cd07343">
    <property type="entry name" value="M48A_Zmpste24p_like"/>
    <property type="match status" value="1"/>
</dbReference>
<comment type="similarity">
    <text evidence="13">Belongs to the peptidase M48 family.</text>
</comment>
<evidence type="ECO:0000256" key="8">
    <source>
        <dbReference type="ARBA" id="ARBA00022989"/>
    </source>
</evidence>
<keyword evidence="9 13" id="KW-0482">Metalloprotease</keyword>
<feature type="transmembrane region" description="Helical" evidence="14">
    <location>
        <begin position="175"/>
        <end position="195"/>
    </location>
</feature>
<evidence type="ECO:0000256" key="10">
    <source>
        <dbReference type="ARBA" id="ARBA00023136"/>
    </source>
</evidence>
<dbReference type="GO" id="GO:0004222">
    <property type="term" value="F:metalloendopeptidase activity"/>
    <property type="evidence" value="ECO:0007669"/>
    <property type="project" value="InterPro"/>
</dbReference>
<feature type="domain" description="CAAX prenyl protease 1 N-terminal" evidence="16">
    <location>
        <begin position="28"/>
        <end position="205"/>
    </location>
</feature>